<feature type="domain" description="AAA" evidence="1">
    <location>
        <begin position="99"/>
        <end position="264"/>
    </location>
</feature>
<dbReference type="Pfam" id="PF13614">
    <property type="entry name" value="AAA_31"/>
    <property type="match status" value="1"/>
</dbReference>
<dbReference type="Gene3D" id="3.40.50.300">
    <property type="entry name" value="P-loop containing nucleotide triphosphate hydrolases"/>
    <property type="match status" value="1"/>
</dbReference>
<name>H5SJF1_9DELT</name>
<dbReference type="InterPro" id="IPR025669">
    <property type="entry name" value="AAA_dom"/>
</dbReference>
<dbReference type="PANTHER" id="PTHR13696">
    <property type="entry name" value="P-LOOP CONTAINING NUCLEOSIDE TRIPHOSPHATE HYDROLASE"/>
    <property type="match status" value="1"/>
</dbReference>
<dbReference type="CDD" id="cd02042">
    <property type="entry name" value="ParAB_family"/>
    <property type="match status" value="1"/>
</dbReference>
<reference evidence="2" key="2">
    <citation type="journal article" date="2012" name="PLoS ONE">
        <title>A Deeply Branching Thermophilic Bacterium with an Ancient Acetyl-CoA Pathway Dominates a Subsurface Ecosystem.</title>
        <authorList>
            <person name="Takami H."/>
            <person name="Noguchi H."/>
            <person name="Takaki Y."/>
            <person name="Uchiyama I."/>
            <person name="Toyoda A."/>
            <person name="Nishi S."/>
            <person name="Chee G.-J."/>
            <person name="Arai W."/>
            <person name="Nunoura T."/>
            <person name="Itoh T."/>
            <person name="Hattori M."/>
            <person name="Takai K."/>
        </authorList>
    </citation>
    <scope>NUCLEOTIDE SEQUENCE</scope>
</reference>
<protein>
    <submittedName>
        <fullName evidence="2">Hypothetical conserved protein</fullName>
    </submittedName>
</protein>
<accession>H5SJF1</accession>
<proteinExistence type="predicted"/>
<dbReference type="SUPFAM" id="SSF52540">
    <property type="entry name" value="P-loop containing nucleoside triphosphate hydrolases"/>
    <property type="match status" value="1"/>
</dbReference>
<dbReference type="InterPro" id="IPR027417">
    <property type="entry name" value="P-loop_NTPase"/>
</dbReference>
<gene>
    <name evidence="2" type="ORF">HGMM_F36A01C22</name>
</gene>
<dbReference type="AlphaFoldDB" id="H5SJF1"/>
<evidence type="ECO:0000313" key="2">
    <source>
        <dbReference type="EMBL" id="BAL56287.1"/>
    </source>
</evidence>
<reference evidence="2" key="1">
    <citation type="journal article" date="2005" name="Environ. Microbiol.">
        <title>Genetic and functional properties of uncultivated thermophilic crenarchaeotes from a subsurface gold mine as revealed by analysis of genome fragments.</title>
        <authorList>
            <person name="Nunoura T."/>
            <person name="Hirayama H."/>
            <person name="Takami H."/>
            <person name="Oida H."/>
            <person name="Nishi S."/>
            <person name="Shimamura S."/>
            <person name="Suzuki Y."/>
            <person name="Inagaki F."/>
            <person name="Takai K."/>
            <person name="Nealson K.H."/>
            <person name="Horikoshi K."/>
        </authorList>
    </citation>
    <scope>NUCLEOTIDE SEQUENCE</scope>
</reference>
<dbReference type="PANTHER" id="PTHR13696:SF52">
    <property type="entry name" value="PARA FAMILY PROTEIN CT_582"/>
    <property type="match status" value="1"/>
</dbReference>
<dbReference type="FunFam" id="3.40.50.300:FF:000285">
    <property type="entry name" value="Sporulation initiation inhibitor Soj"/>
    <property type="match status" value="1"/>
</dbReference>
<sequence length="360" mass="39420">MSASRTCSVCGKAFEPRFRFQIEEDAGKTNYYCSQKCQQAAVLSGGHAGVHCSACGQRFRLEFAYQVLINDDGRRYFCSQQCRDKGATSAPEGTNGPRRIAVFNHKGGTGKTTSAINVAAGLAEHGLRVLLIDVDAQGNVGVSLGVRGDRTLYHVLVLGTDPRQVVVPVRKNIDVITANETLAAAELYLAGRPSRDRLLRERMLGADNYDVVVLDCSPSLSLLNQNALVYADSVLIPVSCDYLALVGVRQVIKTLRDVHEHLKHPVYILGVVPTFYDARQRMGREVVETLRQKFGDLCFPAVRANIKLREAPAARQSIFEYAPDSHGAEDYRAVVARVIAATRNGNRKTTTTASHIQVTS</sequence>
<dbReference type="EMBL" id="AP011742">
    <property type="protein sequence ID" value="BAL56287.1"/>
    <property type="molecule type" value="Genomic_DNA"/>
</dbReference>
<evidence type="ECO:0000259" key="1">
    <source>
        <dbReference type="Pfam" id="PF13614"/>
    </source>
</evidence>
<organism evidence="2">
    <name type="scientific">uncultured delta proteobacterium</name>
    <dbReference type="NCBI Taxonomy" id="34034"/>
    <lineage>
        <taxon>Bacteria</taxon>
        <taxon>Deltaproteobacteria</taxon>
        <taxon>environmental samples</taxon>
    </lineage>
</organism>
<dbReference type="InterPro" id="IPR050678">
    <property type="entry name" value="DNA_Partitioning_ATPase"/>
</dbReference>